<dbReference type="Pfam" id="PF25534">
    <property type="entry name" value="DUF7918"/>
    <property type="match status" value="1"/>
</dbReference>
<feature type="domain" description="DUF7918" evidence="2">
    <location>
        <begin position="2"/>
        <end position="110"/>
    </location>
</feature>
<evidence type="ECO:0000259" key="2">
    <source>
        <dbReference type="Pfam" id="PF25534"/>
    </source>
</evidence>
<evidence type="ECO:0000256" key="1">
    <source>
        <dbReference type="SAM" id="MobiDB-lite"/>
    </source>
</evidence>
<dbReference type="GeneID" id="59340536"/>
<feature type="compositionally biased region" description="Polar residues" evidence="1">
    <location>
        <begin position="132"/>
        <end position="148"/>
    </location>
</feature>
<evidence type="ECO:0000313" key="4">
    <source>
        <dbReference type="Proteomes" id="UP000636479"/>
    </source>
</evidence>
<proteinExistence type="predicted"/>
<dbReference type="Proteomes" id="UP000636479">
    <property type="component" value="Unassembled WGS sequence"/>
</dbReference>
<gene>
    <name evidence="3" type="ORF">MIND_00107300</name>
</gene>
<name>A0A8H6TFQ3_9AGAR</name>
<feature type="compositionally biased region" description="Basic and acidic residues" evidence="1">
    <location>
        <begin position="205"/>
        <end position="221"/>
    </location>
</feature>
<dbReference type="EMBL" id="JACAZF010000001">
    <property type="protein sequence ID" value="KAF7315907.1"/>
    <property type="molecule type" value="Genomic_DNA"/>
</dbReference>
<feature type="compositionally biased region" description="Basic residues" evidence="1">
    <location>
        <begin position="191"/>
        <end position="204"/>
    </location>
</feature>
<dbReference type="RefSeq" id="XP_037225930.1">
    <property type="nucleotide sequence ID" value="XM_037358020.1"/>
</dbReference>
<comment type="caution">
    <text evidence="3">The sequence shown here is derived from an EMBL/GenBank/DDBJ whole genome shotgun (WGS) entry which is preliminary data.</text>
</comment>
<feature type="region of interest" description="Disordered" evidence="1">
    <location>
        <begin position="186"/>
        <end position="230"/>
    </location>
</feature>
<feature type="region of interest" description="Disordered" evidence="1">
    <location>
        <begin position="108"/>
        <end position="165"/>
    </location>
</feature>
<sequence>MKPFVFASLKSSDDDDLVELAYDNLGTIELKIVPVRDFFQSAIHTPSLDTLQVHERSKKAVTQQITLGDPLTLQAPIPTFKAQRSGPDIVRFVFRYRPLDVLRANGLVPPTNATGLVGDNSVRKRKRKAGPTATTLVGSSSLSNQLPTPDTEGSDGDPSLSESDGGAQDVLELKALKDRMDALEARLASRDRRKKGSKSKKAKLKKEEDVDVKPNLKRDPEPEIIDLTLD</sequence>
<dbReference type="AlphaFoldDB" id="A0A8H6TFQ3"/>
<evidence type="ECO:0000313" key="3">
    <source>
        <dbReference type="EMBL" id="KAF7315907.1"/>
    </source>
</evidence>
<dbReference type="OrthoDB" id="3364132at2759"/>
<keyword evidence="4" id="KW-1185">Reference proteome</keyword>
<dbReference type="InterPro" id="IPR057678">
    <property type="entry name" value="DUF7918"/>
</dbReference>
<protein>
    <recommendedName>
        <fullName evidence="2">DUF7918 domain-containing protein</fullName>
    </recommendedName>
</protein>
<organism evidence="3 4">
    <name type="scientific">Mycena indigotica</name>
    <dbReference type="NCBI Taxonomy" id="2126181"/>
    <lineage>
        <taxon>Eukaryota</taxon>
        <taxon>Fungi</taxon>
        <taxon>Dikarya</taxon>
        <taxon>Basidiomycota</taxon>
        <taxon>Agaricomycotina</taxon>
        <taxon>Agaricomycetes</taxon>
        <taxon>Agaricomycetidae</taxon>
        <taxon>Agaricales</taxon>
        <taxon>Marasmiineae</taxon>
        <taxon>Mycenaceae</taxon>
        <taxon>Mycena</taxon>
    </lineage>
</organism>
<accession>A0A8H6TFQ3</accession>
<reference evidence="3" key="1">
    <citation type="submission" date="2020-05" db="EMBL/GenBank/DDBJ databases">
        <title>Mycena genomes resolve the evolution of fungal bioluminescence.</title>
        <authorList>
            <person name="Tsai I.J."/>
        </authorList>
    </citation>
    <scope>NUCLEOTIDE SEQUENCE</scope>
    <source>
        <strain evidence="3">171206Taipei</strain>
    </source>
</reference>